<sequence length="264" mass="28619">MIIIKAGGGKYINWNYIAQDIATLNEQTIIVHGANAAFKEISQKFGLSEKIIQSPSGHTSRYTDNQTMELLTMVYSGLINKKIVSCLQKHGINAVGLSGADGKLWLGKKKDAILAKVGSKTKLITDSLTGKVESVNTKLISILTRGGFTPVITIPAITDSGELINVDNDRALAVMARDLKVRTLVILFEAPGFMEKLDDPSSKVSHIDIEDIDKFLEKSEGRMKKKLLGVTEAINAGVTNIYFGDGRIKNPVSQAMKGKGTTIN</sequence>
<evidence type="ECO:0000313" key="9">
    <source>
        <dbReference type="Proteomes" id="UP000034320"/>
    </source>
</evidence>
<keyword evidence="4 8" id="KW-0418">Kinase</keyword>
<keyword evidence="5" id="KW-0067">ATP-binding</keyword>
<evidence type="ECO:0000256" key="4">
    <source>
        <dbReference type="ARBA" id="ARBA00022777"/>
    </source>
</evidence>
<dbReference type="PIRSF" id="PIRSF000728">
    <property type="entry name" value="NAGK"/>
    <property type="match status" value="1"/>
</dbReference>
<dbReference type="Pfam" id="PF00696">
    <property type="entry name" value="AA_kinase"/>
    <property type="match status" value="1"/>
</dbReference>
<dbReference type="NCBIfam" id="TIGR00761">
    <property type="entry name" value="argB"/>
    <property type="match status" value="1"/>
</dbReference>
<evidence type="ECO:0000259" key="7">
    <source>
        <dbReference type="Pfam" id="PF00696"/>
    </source>
</evidence>
<dbReference type="GO" id="GO:0005524">
    <property type="term" value="F:ATP binding"/>
    <property type="evidence" value="ECO:0007669"/>
    <property type="project" value="UniProtKB-KW"/>
</dbReference>
<keyword evidence="3" id="KW-0547">Nucleotide-binding</keyword>
<reference evidence="8 9" key="1">
    <citation type="journal article" date="2015" name="Nature">
        <title>rRNA introns, odd ribosomes, and small enigmatic genomes across a large radiation of phyla.</title>
        <authorList>
            <person name="Brown C.T."/>
            <person name="Hug L.A."/>
            <person name="Thomas B.C."/>
            <person name="Sharon I."/>
            <person name="Castelle C.J."/>
            <person name="Singh A."/>
            <person name="Wilkins M.J."/>
            <person name="Williams K.H."/>
            <person name="Banfield J.F."/>
        </authorList>
    </citation>
    <scope>NUCLEOTIDE SEQUENCE [LARGE SCALE GENOMIC DNA]</scope>
</reference>
<comment type="pathway">
    <text evidence="6">Amino-acid biosynthesis.</text>
</comment>
<evidence type="ECO:0000256" key="1">
    <source>
        <dbReference type="ARBA" id="ARBA00022605"/>
    </source>
</evidence>
<gene>
    <name evidence="8" type="ORF">UV09_C0021G0015</name>
</gene>
<evidence type="ECO:0000256" key="6">
    <source>
        <dbReference type="ARBA" id="ARBA00029440"/>
    </source>
</evidence>
<dbReference type="InterPro" id="IPR001048">
    <property type="entry name" value="Asp/Glu/Uridylate_kinase"/>
</dbReference>
<evidence type="ECO:0000313" key="8">
    <source>
        <dbReference type="EMBL" id="KKS46183.1"/>
    </source>
</evidence>
<dbReference type="PANTHER" id="PTHR23342">
    <property type="entry name" value="N-ACETYLGLUTAMATE SYNTHASE"/>
    <property type="match status" value="1"/>
</dbReference>
<dbReference type="PATRIC" id="fig|1618442.3.peg.909"/>
<dbReference type="Proteomes" id="UP000034320">
    <property type="component" value="Unassembled WGS sequence"/>
</dbReference>
<evidence type="ECO:0000256" key="2">
    <source>
        <dbReference type="ARBA" id="ARBA00022679"/>
    </source>
</evidence>
<comment type="caution">
    <text evidence="8">The sequence shown here is derived from an EMBL/GenBank/DDBJ whole genome shotgun (WGS) entry which is preliminary data.</text>
</comment>
<evidence type="ECO:0000256" key="5">
    <source>
        <dbReference type="ARBA" id="ARBA00022840"/>
    </source>
</evidence>
<proteinExistence type="predicted"/>
<dbReference type="AlphaFoldDB" id="A0A0G1C989"/>
<name>A0A0G1C989_9BACT</name>
<organism evidence="8 9">
    <name type="scientific">Candidatus Gottesmanbacteria bacterium GW2011_GWA2_42_18</name>
    <dbReference type="NCBI Taxonomy" id="1618442"/>
    <lineage>
        <taxon>Bacteria</taxon>
        <taxon>Candidatus Gottesmaniibacteriota</taxon>
    </lineage>
</organism>
<evidence type="ECO:0000256" key="3">
    <source>
        <dbReference type="ARBA" id="ARBA00022741"/>
    </source>
</evidence>
<keyword evidence="1" id="KW-0028">Amino-acid biosynthesis</keyword>
<accession>A0A0G1C989</accession>
<dbReference type="GO" id="GO:0005737">
    <property type="term" value="C:cytoplasm"/>
    <property type="evidence" value="ECO:0007669"/>
    <property type="project" value="InterPro"/>
</dbReference>
<dbReference type="SUPFAM" id="SSF53633">
    <property type="entry name" value="Carbamate kinase-like"/>
    <property type="match status" value="1"/>
</dbReference>
<dbReference type="GO" id="GO:0003991">
    <property type="term" value="F:acetylglutamate kinase activity"/>
    <property type="evidence" value="ECO:0007669"/>
    <property type="project" value="TreeGrafter"/>
</dbReference>
<feature type="domain" description="Aspartate/glutamate/uridylate kinase" evidence="7">
    <location>
        <begin position="2"/>
        <end position="243"/>
    </location>
</feature>
<dbReference type="PANTHER" id="PTHR23342:SF20">
    <property type="entry name" value="[LYSW]-AMINOADIPATE KINASE"/>
    <property type="match status" value="1"/>
</dbReference>
<dbReference type="InterPro" id="IPR036393">
    <property type="entry name" value="AceGlu_kinase-like_sf"/>
</dbReference>
<protein>
    <submittedName>
        <fullName evidence="8">Acetylglutamate kinase</fullName>
    </submittedName>
</protein>
<dbReference type="Gene3D" id="3.40.1160.10">
    <property type="entry name" value="Acetylglutamate kinase-like"/>
    <property type="match status" value="1"/>
</dbReference>
<keyword evidence="2" id="KW-0808">Transferase</keyword>
<dbReference type="GO" id="GO:0006526">
    <property type="term" value="P:L-arginine biosynthetic process"/>
    <property type="evidence" value="ECO:0007669"/>
    <property type="project" value="TreeGrafter"/>
</dbReference>
<dbReference type="EMBL" id="LCDD01000021">
    <property type="protein sequence ID" value="KKS46183.1"/>
    <property type="molecule type" value="Genomic_DNA"/>
</dbReference>
<dbReference type="InterPro" id="IPR004662">
    <property type="entry name" value="AcgluKinase_fam"/>
</dbReference>
<dbReference type="NCBIfam" id="NF010659">
    <property type="entry name" value="PRK14058.1-1"/>
    <property type="match status" value="1"/>
</dbReference>